<evidence type="ECO:0000256" key="1">
    <source>
        <dbReference type="SAM" id="MobiDB-lite"/>
    </source>
</evidence>
<gene>
    <name evidence="2" type="ORF">GJ744_003720</name>
</gene>
<protein>
    <submittedName>
        <fullName evidence="2">Uncharacterized protein</fullName>
    </submittedName>
</protein>
<sequence>MLPFSSSHPGNSLPESQSSKSIAIPSKHPRSSSEATKRCGCRCGGCTCSLRTCCNPPGHSIADSNREAYGGQGTNIGAASNNVTNLNASSLEAQGPKDMIVAPPSLEILSKLNEYTPKQLAESRTEQYLDDVDDDAPWLQFLSQPSMPSDAPELSGMFFGAPDMEDSSMENNPASHGSGSMLSSYVSGLTSRGEAAGAIVQHAGAALTNASNSGNQRNLYLQLL</sequence>
<name>A0A8H7AAC9_9EURO</name>
<dbReference type="EMBL" id="JAACFV010000177">
    <property type="protein sequence ID" value="KAF7503461.1"/>
    <property type="molecule type" value="Genomic_DNA"/>
</dbReference>
<dbReference type="OrthoDB" id="10374234at2759"/>
<organism evidence="2 3">
    <name type="scientific">Endocarpon pusillum</name>
    <dbReference type="NCBI Taxonomy" id="364733"/>
    <lineage>
        <taxon>Eukaryota</taxon>
        <taxon>Fungi</taxon>
        <taxon>Dikarya</taxon>
        <taxon>Ascomycota</taxon>
        <taxon>Pezizomycotina</taxon>
        <taxon>Eurotiomycetes</taxon>
        <taxon>Chaetothyriomycetidae</taxon>
        <taxon>Verrucariales</taxon>
        <taxon>Verrucariaceae</taxon>
        <taxon>Endocarpon</taxon>
    </lineage>
</organism>
<dbReference type="AlphaFoldDB" id="A0A8H7AAC9"/>
<evidence type="ECO:0000313" key="3">
    <source>
        <dbReference type="Proteomes" id="UP000606974"/>
    </source>
</evidence>
<dbReference type="Proteomes" id="UP000606974">
    <property type="component" value="Unassembled WGS sequence"/>
</dbReference>
<keyword evidence="3" id="KW-1185">Reference proteome</keyword>
<feature type="compositionally biased region" description="Polar residues" evidence="1">
    <location>
        <begin position="1"/>
        <end position="21"/>
    </location>
</feature>
<comment type="caution">
    <text evidence="2">The sequence shown here is derived from an EMBL/GenBank/DDBJ whole genome shotgun (WGS) entry which is preliminary data.</text>
</comment>
<reference evidence="2" key="1">
    <citation type="submission" date="2020-02" db="EMBL/GenBank/DDBJ databases">
        <authorList>
            <person name="Palmer J.M."/>
        </authorList>
    </citation>
    <scope>NUCLEOTIDE SEQUENCE</scope>
    <source>
        <strain evidence="2">EPUS1.4</strain>
        <tissue evidence="2">Thallus</tissue>
    </source>
</reference>
<feature type="region of interest" description="Disordered" evidence="1">
    <location>
        <begin position="1"/>
        <end position="39"/>
    </location>
</feature>
<proteinExistence type="predicted"/>
<evidence type="ECO:0000313" key="2">
    <source>
        <dbReference type="EMBL" id="KAF7503461.1"/>
    </source>
</evidence>
<accession>A0A8H7AAC9</accession>